<dbReference type="SMART" id="SM00391">
    <property type="entry name" value="MBD"/>
    <property type="match status" value="1"/>
</dbReference>
<dbReference type="PROSITE" id="PS50982">
    <property type="entry name" value="MBD"/>
    <property type="match status" value="1"/>
</dbReference>
<evidence type="ECO:0000313" key="4">
    <source>
        <dbReference type="Proteomes" id="UP000014500"/>
    </source>
</evidence>
<feature type="compositionally biased region" description="Low complexity" evidence="1">
    <location>
        <begin position="111"/>
        <end position="126"/>
    </location>
</feature>
<reference evidence="4" key="1">
    <citation type="submission" date="2011-05" db="EMBL/GenBank/DDBJ databases">
        <authorList>
            <person name="Richards S.R."/>
            <person name="Qu J."/>
            <person name="Jiang H."/>
            <person name="Jhangiani S.N."/>
            <person name="Agravi P."/>
            <person name="Goodspeed R."/>
            <person name="Gross S."/>
            <person name="Mandapat C."/>
            <person name="Jackson L."/>
            <person name="Mathew T."/>
            <person name="Pu L."/>
            <person name="Thornton R."/>
            <person name="Saada N."/>
            <person name="Wilczek-Boney K.B."/>
            <person name="Lee S."/>
            <person name="Kovar C."/>
            <person name="Wu Y."/>
            <person name="Scherer S.E."/>
            <person name="Worley K.C."/>
            <person name="Muzny D.M."/>
            <person name="Gibbs R."/>
        </authorList>
    </citation>
    <scope>NUCLEOTIDE SEQUENCE</scope>
    <source>
        <strain evidence="4">Brora</strain>
    </source>
</reference>
<dbReference type="AlphaFoldDB" id="T1IN31"/>
<dbReference type="STRING" id="126957.T1IN31"/>
<organism evidence="3 4">
    <name type="scientific">Strigamia maritima</name>
    <name type="common">European centipede</name>
    <name type="synonym">Geophilus maritimus</name>
    <dbReference type="NCBI Taxonomy" id="126957"/>
    <lineage>
        <taxon>Eukaryota</taxon>
        <taxon>Metazoa</taxon>
        <taxon>Ecdysozoa</taxon>
        <taxon>Arthropoda</taxon>
        <taxon>Myriapoda</taxon>
        <taxon>Chilopoda</taxon>
        <taxon>Pleurostigmophora</taxon>
        <taxon>Geophilomorpha</taxon>
        <taxon>Linotaeniidae</taxon>
        <taxon>Strigamia</taxon>
    </lineage>
</organism>
<protein>
    <recommendedName>
        <fullName evidence="2">MBD domain-containing protein</fullName>
    </recommendedName>
</protein>
<reference evidence="3" key="2">
    <citation type="submission" date="2015-02" db="UniProtKB">
        <authorList>
            <consortium name="EnsemblMetazoa"/>
        </authorList>
    </citation>
    <scope>IDENTIFICATION</scope>
</reference>
<evidence type="ECO:0000313" key="3">
    <source>
        <dbReference type="EnsemblMetazoa" id="SMAR002401-PA"/>
    </source>
</evidence>
<dbReference type="eggNOG" id="KOG0017">
    <property type="taxonomic scope" value="Eukaryota"/>
</dbReference>
<dbReference type="PhylomeDB" id="T1IN31"/>
<feature type="domain" description="MBD" evidence="2">
    <location>
        <begin position="118"/>
        <end position="188"/>
    </location>
</feature>
<feature type="region of interest" description="Disordered" evidence="1">
    <location>
        <begin position="111"/>
        <end position="146"/>
    </location>
</feature>
<accession>T1IN31</accession>
<sequence length="413" mass="45885">MGVDVTTQFPSEVTETDVDSCAMDTALSTVVLSHDNVPVNINPTSNSGGVDEAVQKMTARLSYLSIYSGSYNDQSFVKKAHHFEEDTNGTEDQVKRQIPSQETVSLVQQVVGPPSQPIPSQQPSTSTLSTAWDREEKIRKSGQSKGRVDVYYKSPDGIRHRSTIDIQKYFTEEGIQYEPVFNFKPLGTITEVPNEGESENTQDLPSQAEYMSMASKIQAYNTIKCFDIVDLGPLTTLLGVEFERKSEHSIIMHQRPYIKKLLEENGLENTVKVTVPVPVGTTIECTKDNSELDKNFPYRALVGSLLFIAGRTRPDIPFSVIVLSQYSNAFGIKHVNLLKQVLRYLWSTIDYGIDLGACRDDAIRQGLHRKCDNPPLDGARSRDRFKLALLLGNGADDTGRAGKTASKERKGLQ</sequence>
<dbReference type="SUPFAM" id="SSF54171">
    <property type="entry name" value="DNA-binding domain"/>
    <property type="match status" value="1"/>
</dbReference>
<evidence type="ECO:0000259" key="2">
    <source>
        <dbReference type="PROSITE" id="PS50982"/>
    </source>
</evidence>
<dbReference type="EMBL" id="JH431124">
    <property type="status" value="NOT_ANNOTATED_CDS"/>
    <property type="molecule type" value="Genomic_DNA"/>
</dbReference>
<dbReference type="GO" id="GO:0003677">
    <property type="term" value="F:DNA binding"/>
    <property type="evidence" value="ECO:0007669"/>
    <property type="project" value="InterPro"/>
</dbReference>
<dbReference type="Gene3D" id="3.30.890.10">
    <property type="entry name" value="Methyl-cpg-binding Protein 2, Chain A"/>
    <property type="match status" value="1"/>
</dbReference>
<keyword evidence="4" id="KW-1185">Reference proteome</keyword>
<dbReference type="InterPro" id="IPR001739">
    <property type="entry name" value="Methyl_CpG_DNA-bd"/>
</dbReference>
<proteinExistence type="predicted"/>
<name>T1IN31_STRMM</name>
<dbReference type="InterPro" id="IPR016177">
    <property type="entry name" value="DNA-bd_dom_sf"/>
</dbReference>
<dbReference type="EnsemblMetazoa" id="SMAR002401-RA">
    <property type="protein sequence ID" value="SMAR002401-PA"/>
    <property type="gene ID" value="SMAR002401"/>
</dbReference>
<dbReference type="Pfam" id="PF01429">
    <property type="entry name" value="MBD"/>
    <property type="match status" value="1"/>
</dbReference>
<evidence type="ECO:0000256" key="1">
    <source>
        <dbReference type="SAM" id="MobiDB-lite"/>
    </source>
</evidence>
<dbReference type="HOGENOM" id="CLU_666195_0_0_1"/>
<dbReference type="Proteomes" id="UP000014500">
    <property type="component" value="Unassembled WGS sequence"/>
</dbReference>